<accession>A0AAV7TKT5</accession>
<name>A0AAV7TKT5_PLEWA</name>
<dbReference type="AlphaFoldDB" id="A0AAV7TKT5"/>
<comment type="caution">
    <text evidence="1">The sequence shown here is derived from an EMBL/GenBank/DDBJ whole genome shotgun (WGS) entry which is preliminary data.</text>
</comment>
<protein>
    <submittedName>
        <fullName evidence="1">Uncharacterized protein</fullName>
    </submittedName>
</protein>
<reference evidence="1" key="1">
    <citation type="journal article" date="2022" name="bioRxiv">
        <title>Sequencing and chromosome-scale assembly of the giantPleurodeles waltlgenome.</title>
        <authorList>
            <person name="Brown T."/>
            <person name="Elewa A."/>
            <person name="Iarovenko S."/>
            <person name="Subramanian E."/>
            <person name="Araus A.J."/>
            <person name="Petzold A."/>
            <person name="Susuki M."/>
            <person name="Suzuki K.-i.T."/>
            <person name="Hayashi T."/>
            <person name="Toyoda A."/>
            <person name="Oliveira C."/>
            <person name="Osipova E."/>
            <person name="Leigh N.D."/>
            <person name="Simon A."/>
            <person name="Yun M.H."/>
        </authorList>
    </citation>
    <scope>NUCLEOTIDE SEQUENCE</scope>
    <source>
        <strain evidence="1">20211129_DDA</strain>
        <tissue evidence="1">Liver</tissue>
    </source>
</reference>
<proteinExistence type="predicted"/>
<keyword evidence="2" id="KW-1185">Reference proteome</keyword>
<evidence type="ECO:0000313" key="1">
    <source>
        <dbReference type="EMBL" id="KAJ1177232.1"/>
    </source>
</evidence>
<dbReference type="EMBL" id="JANPWB010000006">
    <property type="protein sequence ID" value="KAJ1177232.1"/>
    <property type="molecule type" value="Genomic_DNA"/>
</dbReference>
<organism evidence="1 2">
    <name type="scientific">Pleurodeles waltl</name>
    <name type="common">Iberian ribbed newt</name>
    <dbReference type="NCBI Taxonomy" id="8319"/>
    <lineage>
        <taxon>Eukaryota</taxon>
        <taxon>Metazoa</taxon>
        <taxon>Chordata</taxon>
        <taxon>Craniata</taxon>
        <taxon>Vertebrata</taxon>
        <taxon>Euteleostomi</taxon>
        <taxon>Amphibia</taxon>
        <taxon>Batrachia</taxon>
        <taxon>Caudata</taxon>
        <taxon>Salamandroidea</taxon>
        <taxon>Salamandridae</taxon>
        <taxon>Pleurodelinae</taxon>
        <taxon>Pleurodeles</taxon>
    </lineage>
</organism>
<dbReference type="Proteomes" id="UP001066276">
    <property type="component" value="Chromosome 3_2"/>
</dbReference>
<gene>
    <name evidence="1" type="ORF">NDU88_002493</name>
</gene>
<evidence type="ECO:0000313" key="2">
    <source>
        <dbReference type="Proteomes" id="UP001066276"/>
    </source>
</evidence>
<sequence>MQTRWTMFSLQDPNKRQLVDALVLCYGSLCRSDGIFRAGTACERVASGFHANASFISHSAHTCRLLPSNVFSNYAALDYRSGASFQLPLYVPIQAYSLCAFILIDFKPDVIIKCCNSVERKRVKVNEIEYDGKDEDDGQSFVLQIVNNVNCITNIRCEYPIDIVEVDGVKVAIVDDGFWCKIHSGLGT</sequence>